<keyword evidence="1" id="KW-1133">Transmembrane helix</keyword>
<dbReference type="InterPro" id="IPR021109">
    <property type="entry name" value="Peptidase_aspartic_dom_sf"/>
</dbReference>
<dbReference type="AlphaFoldDB" id="A0AAW9R9I2"/>
<dbReference type="CDD" id="cd05483">
    <property type="entry name" value="retropepsin_like_bacteria"/>
    <property type="match status" value="1"/>
</dbReference>
<dbReference type="PROSITE" id="PS00141">
    <property type="entry name" value="ASP_PROTEASE"/>
    <property type="match status" value="1"/>
</dbReference>
<dbReference type="InterPro" id="IPR001969">
    <property type="entry name" value="Aspartic_peptidase_AS"/>
</dbReference>
<evidence type="ECO:0000313" key="3">
    <source>
        <dbReference type="Proteomes" id="UP001359886"/>
    </source>
</evidence>
<evidence type="ECO:0000256" key="1">
    <source>
        <dbReference type="SAM" id="Phobius"/>
    </source>
</evidence>
<dbReference type="RefSeq" id="WP_354697071.1">
    <property type="nucleotide sequence ID" value="NZ_JAZHOG010000018.1"/>
</dbReference>
<dbReference type="EMBL" id="JAZHOG010000018">
    <property type="protein sequence ID" value="MEJ8569744.1"/>
    <property type="molecule type" value="Genomic_DNA"/>
</dbReference>
<dbReference type="InterPro" id="IPR034122">
    <property type="entry name" value="Retropepsin-like_bacterial"/>
</dbReference>
<dbReference type="Pfam" id="PF13975">
    <property type="entry name" value="gag-asp_proteas"/>
    <property type="match status" value="1"/>
</dbReference>
<organism evidence="2 3">
    <name type="scientific">Elongatibacter sediminis</name>
    <dbReference type="NCBI Taxonomy" id="3119006"/>
    <lineage>
        <taxon>Bacteria</taxon>
        <taxon>Pseudomonadati</taxon>
        <taxon>Pseudomonadota</taxon>
        <taxon>Gammaproteobacteria</taxon>
        <taxon>Chromatiales</taxon>
        <taxon>Wenzhouxiangellaceae</taxon>
        <taxon>Elongatibacter</taxon>
    </lineage>
</organism>
<proteinExistence type="predicted"/>
<dbReference type="EC" id="3.4.23.-" evidence="2"/>
<keyword evidence="1" id="KW-0472">Membrane</keyword>
<protein>
    <submittedName>
        <fullName evidence="2">TIGR02281 family clan AA aspartic protease</fullName>
        <ecNumber evidence="2">3.4.23.-</ecNumber>
    </submittedName>
</protein>
<name>A0AAW9R9I2_9GAMM</name>
<feature type="transmembrane region" description="Helical" evidence="1">
    <location>
        <begin position="16"/>
        <end position="35"/>
    </location>
</feature>
<evidence type="ECO:0000313" key="2">
    <source>
        <dbReference type="EMBL" id="MEJ8569744.1"/>
    </source>
</evidence>
<dbReference type="SUPFAM" id="SSF50630">
    <property type="entry name" value="Acid proteases"/>
    <property type="match status" value="1"/>
</dbReference>
<dbReference type="GO" id="GO:0006508">
    <property type="term" value="P:proteolysis"/>
    <property type="evidence" value="ECO:0007669"/>
    <property type="project" value="UniProtKB-KW"/>
</dbReference>
<keyword evidence="3" id="KW-1185">Reference proteome</keyword>
<dbReference type="Proteomes" id="UP001359886">
    <property type="component" value="Unassembled WGS sequence"/>
</dbReference>
<dbReference type="Gene3D" id="2.40.70.10">
    <property type="entry name" value="Acid Proteases"/>
    <property type="match status" value="1"/>
</dbReference>
<keyword evidence="2" id="KW-0378">Hydrolase</keyword>
<dbReference type="NCBIfam" id="TIGR02281">
    <property type="entry name" value="clan_AA_DTGA"/>
    <property type="match status" value="1"/>
</dbReference>
<keyword evidence="1" id="KW-0812">Transmembrane</keyword>
<dbReference type="InterPro" id="IPR011969">
    <property type="entry name" value="Clan_AA_Asp_peptidase_C"/>
</dbReference>
<gene>
    <name evidence="2" type="ORF">V3330_19100</name>
</gene>
<dbReference type="GO" id="GO:0004190">
    <property type="term" value="F:aspartic-type endopeptidase activity"/>
    <property type="evidence" value="ECO:0007669"/>
    <property type="project" value="InterPro"/>
</dbReference>
<sequence>MTGAGDAPSAGQGRRLYWAAIVAILLGLTALYHAVIRGQGGMSLSEDEHGRVLVVLERRRDSHFSADGQINGHDVHFLVDTGATDVAVSERLARSIGLEFGPRIGIMTAAGPVGGWVTRLDRVQFGVFTLRDVRATITPGLGEQALLGMSFLKHFSIVQEGDTLVIAAPGS</sequence>
<keyword evidence="2" id="KW-0645">Protease</keyword>
<comment type="caution">
    <text evidence="2">The sequence shown here is derived from an EMBL/GenBank/DDBJ whole genome shotgun (WGS) entry which is preliminary data.</text>
</comment>
<reference evidence="2 3" key="1">
    <citation type="submission" date="2024-02" db="EMBL/GenBank/DDBJ databases">
        <title>A novel Wenzhouxiangellaceae bacterium, isolated from coastal sediments.</title>
        <authorList>
            <person name="Du Z.-J."/>
            <person name="Ye Y.-Q."/>
            <person name="Zhang X.-Y."/>
        </authorList>
    </citation>
    <scope>NUCLEOTIDE SEQUENCE [LARGE SCALE GENOMIC DNA]</scope>
    <source>
        <strain evidence="2 3">CH-27</strain>
    </source>
</reference>
<accession>A0AAW9R9I2</accession>